<proteinExistence type="predicted"/>
<organism evidence="4 5">
    <name type="scientific">Peterkaempfera bronchialis</name>
    <dbReference type="NCBI Taxonomy" id="2126346"/>
    <lineage>
        <taxon>Bacteria</taxon>
        <taxon>Bacillati</taxon>
        <taxon>Actinomycetota</taxon>
        <taxon>Actinomycetes</taxon>
        <taxon>Kitasatosporales</taxon>
        <taxon>Streptomycetaceae</taxon>
        <taxon>Peterkaempfera</taxon>
    </lineage>
</organism>
<dbReference type="PROSITE" id="PS51000">
    <property type="entry name" value="HTH_DEOR_2"/>
    <property type="match status" value="1"/>
</dbReference>
<dbReference type="GO" id="GO:0003700">
    <property type="term" value="F:DNA-binding transcription factor activity"/>
    <property type="evidence" value="ECO:0007669"/>
    <property type="project" value="InterPro"/>
</dbReference>
<dbReference type="InterPro" id="IPR057727">
    <property type="entry name" value="WCX_dom"/>
</dbReference>
<dbReference type="Pfam" id="PF08279">
    <property type="entry name" value="HTH_11"/>
    <property type="match status" value="1"/>
</dbReference>
<dbReference type="Gene3D" id="1.10.10.10">
    <property type="entry name" value="Winged helix-like DNA-binding domain superfamily/Winged helix DNA-binding domain"/>
    <property type="match status" value="1"/>
</dbReference>
<dbReference type="AlphaFoldDB" id="A0A345SRV6"/>
<dbReference type="PROSITE" id="PS52050">
    <property type="entry name" value="WYL"/>
    <property type="match status" value="1"/>
</dbReference>
<gene>
    <name evidence="4" type="ORF">C7M71_002190</name>
</gene>
<sequence>MRADRLLSLLLLLQNRGRLTAGELAAELEVSVRTVYRDVEALAAVGVPVYADRGPDGGYRLLDGYRTRLTGLNADEAGSLFLAGLPGPAAELGLGAELASARLKLLAALPAETGERAERIRERFHLDPGRWFAEASPVPHLGTVADAVWRQRALRIRYRKWGPAEVDRAVEPLGVVLKAGEWYLVAAADGGFRTYRVARILACSQGDPFERPPDFDLAAYWDGWSRGFQESAYGQSVDILLTEEAARRVRALFAPVQAHAVEAAGAPGPDGRLRVALPVESLRHAAWDLLRLGAGAEVLGPPELRERIAATARATAELYG</sequence>
<protein>
    <submittedName>
        <fullName evidence="4">YafY family transcriptional regulator</fullName>
    </submittedName>
</protein>
<dbReference type="InterPro" id="IPR028349">
    <property type="entry name" value="PafC-like"/>
</dbReference>
<dbReference type="SUPFAM" id="SSF46785">
    <property type="entry name" value="Winged helix' DNA-binding domain"/>
    <property type="match status" value="1"/>
</dbReference>
<evidence type="ECO:0000256" key="1">
    <source>
        <dbReference type="ARBA" id="ARBA00023015"/>
    </source>
</evidence>
<dbReference type="InterPro" id="IPR051534">
    <property type="entry name" value="CBASS_pafABC_assoc_protein"/>
</dbReference>
<keyword evidence="5" id="KW-1185">Reference proteome</keyword>
<evidence type="ECO:0000313" key="4">
    <source>
        <dbReference type="EMBL" id="AXI76461.1"/>
    </source>
</evidence>
<dbReference type="RefSeq" id="WP_111490922.1">
    <property type="nucleotide sequence ID" value="NZ_CP031264.1"/>
</dbReference>
<dbReference type="EMBL" id="CP031264">
    <property type="protein sequence ID" value="AXI76461.1"/>
    <property type="molecule type" value="Genomic_DNA"/>
</dbReference>
<accession>A0A345SRV6</accession>
<dbReference type="InterPro" id="IPR026881">
    <property type="entry name" value="WYL_dom"/>
</dbReference>
<keyword evidence="2" id="KW-0804">Transcription</keyword>
<dbReference type="PIRSF" id="PIRSF016838">
    <property type="entry name" value="PafC"/>
    <property type="match status" value="1"/>
</dbReference>
<dbReference type="OrthoDB" id="3171994at2"/>
<dbReference type="InterPro" id="IPR001034">
    <property type="entry name" value="DeoR_HTH"/>
</dbReference>
<dbReference type="Pfam" id="PF13280">
    <property type="entry name" value="WYL"/>
    <property type="match status" value="1"/>
</dbReference>
<dbReference type="InterPro" id="IPR036390">
    <property type="entry name" value="WH_DNA-bd_sf"/>
</dbReference>
<dbReference type="Proteomes" id="UP000249340">
    <property type="component" value="Chromosome"/>
</dbReference>
<reference evidence="5" key="1">
    <citation type="submission" date="2018-07" db="EMBL/GenBank/DDBJ databases">
        <title>Streptacidiphilus bronchialis DSM 106435 chromosome.</title>
        <authorList>
            <person name="Batra D."/>
            <person name="Gulvik C.A."/>
        </authorList>
    </citation>
    <scope>NUCLEOTIDE SEQUENCE [LARGE SCALE GENOMIC DNA]</scope>
    <source>
        <strain evidence="5">DSM 106435</strain>
    </source>
</reference>
<dbReference type="KEGG" id="stri:C7M71_002190"/>
<name>A0A345SRV6_9ACTN</name>
<dbReference type="Pfam" id="PF25583">
    <property type="entry name" value="WCX"/>
    <property type="match status" value="1"/>
</dbReference>
<evidence type="ECO:0000259" key="3">
    <source>
        <dbReference type="PROSITE" id="PS51000"/>
    </source>
</evidence>
<evidence type="ECO:0000256" key="2">
    <source>
        <dbReference type="ARBA" id="ARBA00023163"/>
    </source>
</evidence>
<feature type="domain" description="HTH deoR-type" evidence="3">
    <location>
        <begin position="2"/>
        <end position="57"/>
    </location>
</feature>
<dbReference type="PANTHER" id="PTHR34580:SF1">
    <property type="entry name" value="PROTEIN PAFC"/>
    <property type="match status" value="1"/>
</dbReference>
<dbReference type="InterPro" id="IPR036388">
    <property type="entry name" value="WH-like_DNA-bd_sf"/>
</dbReference>
<evidence type="ECO:0000313" key="5">
    <source>
        <dbReference type="Proteomes" id="UP000249340"/>
    </source>
</evidence>
<dbReference type="InterPro" id="IPR013196">
    <property type="entry name" value="HTH_11"/>
</dbReference>
<dbReference type="PANTHER" id="PTHR34580">
    <property type="match status" value="1"/>
</dbReference>
<keyword evidence="1" id="KW-0805">Transcription regulation</keyword>